<dbReference type="PANTHER" id="PTHR43420:SF44">
    <property type="entry name" value="ACETYLTRANSFERASE YPEA"/>
    <property type="match status" value="1"/>
</dbReference>
<feature type="domain" description="N-acetyltransferase" evidence="3">
    <location>
        <begin position="15"/>
        <end position="170"/>
    </location>
</feature>
<evidence type="ECO:0000259" key="3">
    <source>
        <dbReference type="PROSITE" id="PS51186"/>
    </source>
</evidence>
<sequence length="173" mass="19282">MTGDRFLSEPRRPLQLISGMAAEDALGPVMQVMQTAFDPMYGEAWNHSQTRSMLAIPLTHTIIAEMPLTTDASASGDPVGFSMSRRVGDEEELLLIAVIPRWRHSGAGSSLLTQVIDNAVDAGVRRILLEMRSNNPASRLYHKFGFRQIGLRKNYYKGLDSQFYDALTLELIL</sequence>
<evidence type="ECO:0000313" key="4">
    <source>
        <dbReference type="EMBL" id="GGB54144.1"/>
    </source>
</evidence>
<dbReference type="Gene3D" id="3.40.630.30">
    <property type="match status" value="1"/>
</dbReference>
<organism evidence="4 5">
    <name type="scientific">Blastomonas aquatica</name>
    <dbReference type="NCBI Taxonomy" id="1510276"/>
    <lineage>
        <taxon>Bacteria</taxon>
        <taxon>Pseudomonadati</taxon>
        <taxon>Pseudomonadota</taxon>
        <taxon>Alphaproteobacteria</taxon>
        <taxon>Sphingomonadales</taxon>
        <taxon>Sphingomonadaceae</taxon>
        <taxon>Blastomonas</taxon>
    </lineage>
</organism>
<dbReference type="InterPro" id="IPR050680">
    <property type="entry name" value="YpeA/RimI_acetyltransf"/>
</dbReference>
<dbReference type="Pfam" id="PF00583">
    <property type="entry name" value="Acetyltransf_1"/>
    <property type="match status" value="1"/>
</dbReference>
<reference evidence="5" key="1">
    <citation type="journal article" date="2019" name="Int. J. Syst. Evol. Microbiol.">
        <title>The Global Catalogue of Microorganisms (GCM) 10K type strain sequencing project: providing services to taxonomists for standard genome sequencing and annotation.</title>
        <authorList>
            <consortium name="The Broad Institute Genomics Platform"/>
            <consortium name="The Broad Institute Genome Sequencing Center for Infectious Disease"/>
            <person name="Wu L."/>
            <person name="Ma J."/>
        </authorList>
    </citation>
    <scope>NUCLEOTIDE SEQUENCE [LARGE SCALE GENOMIC DNA]</scope>
    <source>
        <strain evidence="5">CGMCC 1.12851</strain>
    </source>
</reference>
<evidence type="ECO:0000313" key="5">
    <source>
        <dbReference type="Proteomes" id="UP000614261"/>
    </source>
</evidence>
<dbReference type="RefSeq" id="WP_188512855.1">
    <property type="nucleotide sequence ID" value="NZ_BMGD01000001.1"/>
</dbReference>
<dbReference type="SUPFAM" id="SSF55729">
    <property type="entry name" value="Acyl-CoA N-acyltransferases (Nat)"/>
    <property type="match status" value="1"/>
</dbReference>
<evidence type="ECO:0000256" key="2">
    <source>
        <dbReference type="ARBA" id="ARBA00023315"/>
    </source>
</evidence>
<dbReference type="Proteomes" id="UP000614261">
    <property type="component" value="Unassembled WGS sequence"/>
</dbReference>
<gene>
    <name evidence="4" type="primary">rimI</name>
    <name evidence="4" type="ORF">GCM10010833_06000</name>
</gene>
<proteinExistence type="predicted"/>
<accession>A0ABQ1IWH7</accession>
<keyword evidence="2" id="KW-0012">Acyltransferase</keyword>
<dbReference type="CDD" id="cd04301">
    <property type="entry name" value="NAT_SF"/>
    <property type="match status" value="1"/>
</dbReference>
<dbReference type="PROSITE" id="PS51186">
    <property type="entry name" value="GNAT"/>
    <property type="match status" value="1"/>
</dbReference>
<dbReference type="InterPro" id="IPR000182">
    <property type="entry name" value="GNAT_dom"/>
</dbReference>
<protein>
    <submittedName>
        <fullName evidence="4">Ribosomal-protein-alanine acetyltransferase</fullName>
    </submittedName>
</protein>
<dbReference type="PANTHER" id="PTHR43420">
    <property type="entry name" value="ACETYLTRANSFERASE"/>
    <property type="match status" value="1"/>
</dbReference>
<dbReference type="EMBL" id="BMGD01000001">
    <property type="protein sequence ID" value="GGB54144.1"/>
    <property type="molecule type" value="Genomic_DNA"/>
</dbReference>
<name>A0ABQ1IWH7_9SPHN</name>
<comment type="caution">
    <text evidence="4">The sequence shown here is derived from an EMBL/GenBank/DDBJ whole genome shotgun (WGS) entry which is preliminary data.</text>
</comment>
<keyword evidence="5" id="KW-1185">Reference proteome</keyword>
<dbReference type="InterPro" id="IPR016181">
    <property type="entry name" value="Acyl_CoA_acyltransferase"/>
</dbReference>
<keyword evidence="1" id="KW-0808">Transferase</keyword>
<evidence type="ECO:0000256" key="1">
    <source>
        <dbReference type="ARBA" id="ARBA00022679"/>
    </source>
</evidence>